<reference evidence="3" key="1">
    <citation type="submission" date="2016-06" db="EMBL/GenBank/DDBJ databases">
        <authorList>
            <person name="Varghese N."/>
            <person name="Submissions Spin"/>
        </authorList>
    </citation>
    <scope>NUCLEOTIDE SEQUENCE [LARGE SCALE GENOMIC DNA]</scope>
    <source>
        <strain evidence="3">DSM 44100</strain>
    </source>
</reference>
<dbReference type="Pfam" id="PF03364">
    <property type="entry name" value="Polyketide_cyc"/>
    <property type="match status" value="1"/>
</dbReference>
<name>A0A1C5AWW8_9ACTN</name>
<evidence type="ECO:0000313" key="2">
    <source>
        <dbReference type="EMBL" id="SCF49719.1"/>
    </source>
</evidence>
<dbReference type="RefSeq" id="WP_091254655.1">
    <property type="nucleotide sequence ID" value="NZ_FMCU01000037.1"/>
</dbReference>
<proteinExistence type="predicted"/>
<evidence type="ECO:0000313" key="3">
    <source>
        <dbReference type="Proteomes" id="UP000198797"/>
    </source>
</evidence>
<sequence>MRRVELTALIPDHTPQQVLPEIIRFDRYPQLAPHVRSAVVHRSLPEPTGRSDWELHFRSGLLRWTEEEVFEPARGRITFAQTTGDFDELTGEWTLVAAGPDTELTFRADFDFGIPSLAGILDPIAERVIRETIAFVVTGIYDRAVLRTPMELPTTAPATA</sequence>
<gene>
    <name evidence="2" type="ORF">GA0070216_13720</name>
</gene>
<dbReference type="EMBL" id="FMCU01000037">
    <property type="protein sequence ID" value="SCF49719.1"/>
    <property type="molecule type" value="Genomic_DNA"/>
</dbReference>
<dbReference type="InterPro" id="IPR023393">
    <property type="entry name" value="START-like_dom_sf"/>
</dbReference>
<dbReference type="Gene3D" id="3.30.530.20">
    <property type="match status" value="1"/>
</dbReference>
<evidence type="ECO:0000259" key="1">
    <source>
        <dbReference type="Pfam" id="PF03364"/>
    </source>
</evidence>
<dbReference type="Proteomes" id="UP000198797">
    <property type="component" value="Unassembled WGS sequence"/>
</dbReference>
<feature type="domain" description="Coenzyme Q-binding protein COQ10 START" evidence="1">
    <location>
        <begin position="13"/>
        <end position="135"/>
    </location>
</feature>
<accession>A0A1C5AWW8</accession>
<organism evidence="2 3">
    <name type="scientific">Micromonospora matsumotoense</name>
    <dbReference type="NCBI Taxonomy" id="121616"/>
    <lineage>
        <taxon>Bacteria</taxon>
        <taxon>Bacillati</taxon>
        <taxon>Actinomycetota</taxon>
        <taxon>Actinomycetes</taxon>
        <taxon>Micromonosporales</taxon>
        <taxon>Micromonosporaceae</taxon>
        <taxon>Micromonospora</taxon>
    </lineage>
</organism>
<dbReference type="STRING" id="121616.GA0070216_13720"/>
<dbReference type="OrthoDB" id="9134299at2"/>
<keyword evidence="3" id="KW-1185">Reference proteome</keyword>
<dbReference type="InterPro" id="IPR005031">
    <property type="entry name" value="COQ10_START"/>
</dbReference>
<dbReference type="SUPFAM" id="SSF55961">
    <property type="entry name" value="Bet v1-like"/>
    <property type="match status" value="1"/>
</dbReference>
<protein>
    <submittedName>
        <fullName evidence="2">Ribosome association toxin PasT (RatA) of the RatAB toxin-antitoxin module</fullName>
    </submittedName>
</protein>
<dbReference type="AlphaFoldDB" id="A0A1C5AWW8"/>